<sequence length="293" mass="31699">MDRRRRVDVNTTAEQVTSPIAKHGEGPLWDPKGNRLLFVDLLVGDIISVSPDGDTARHHIDDIAAALRIRDSGGFVVAVEQGFRFLDDDLRRVGDYIPAFDTAGVRMNDGGCDPQGRFYCGSMAYSAADGAGTLYSIEADHSVRTVLSGVTISNGLQWNAAGTRAFYNDTPTARVDVYDFDGESGAFSNRRTFTEVPGPGMPDGMAIDEQDGIWIALWEGSSVQHYDRDGRLDRVVELPVSRVTACTFGGDDLKTLYITTSQEEVDLADEPLAGAVFSVRVDVAGARAHTFAG</sequence>
<feature type="binding site" evidence="3">
    <location>
        <position position="108"/>
    </location>
    <ligand>
        <name>substrate</name>
    </ligand>
</feature>
<evidence type="ECO:0000256" key="3">
    <source>
        <dbReference type="PIRSR" id="PIRSR605511-2"/>
    </source>
</evidence>
<organism evidence="5 6">
    <name type="scientific">Amnibacterium flavum</name>
    <dbReference type="NCBI Taxonomy" id="2173173"/>
    <lineage>
        <taxon>Bacteria</taxon>
        <taxon>Bacillati</taxon>
        <taxon>Actinomycetota</taxon>
        <taxon>Actinomycetes</taxon>
        <taxon>Micrococcales</taxon>
        <taxon>Microbacteriaceae</taxon>
        <taxon>Amnibacterium</taxon>
    </lineage>
</organism>
<dbReference type="PANTHER" id="PTHR10907">
    <property type="entry name" value="REGUCALCIN"/>
    <property type="match status" value="1"/>
</dbReference>
<comment type="cofactor">
    <cofactor evidence="3">
        <name>Zn(2+)</name>
        <dbReference type="ChEBI" id="CHEBI:29105"/>
    </cofactor>
    <text evidence="3">Binds 1 divalent metal cation per subunit.</text>
</comment>
<dbReference type="InterPro" id="IPR011042">
    <property type="entry name" value="6-blade_b-propeller_TolB-like"/>
</dbReference>
<dbReference type="Pfam" id="PF08450">
    <property type="entry name" value="SGL"/>
    <property type="match status" value="1"/>
</dbReference>
<feature type="binding site" evidence="3">
    <location>
        <position position="25"/>
    </location>
    <ligand>
        <name>a divalent metal cation</name>
        <dbReference type="ChEBI" id="CHEBI:60240"/>
    </ligand>
</feature>
<evidence type="ECO:0000256" key="1">
    <source>
        <dbReference type="ARBA" id="ARBA00008853"/>
    </source>
</evidence>
<dbReference type="PRINTS" id="PR01790">
    <property type="entry name" value="SMP30FAMILY"/>
</dbReference>
<keyword evidence="6" id="KW-1185">Reference proteome</keyword>
<protein>
    <submittedName>
        <fullName evidence="5">Gluconolactonase</fullName>
    </submittedName>
</protein>
<name>A0A2V1HVJ0_9MICO</name>
<comment type="similarity">
    <text evidence="1">Belongs to the SMP-30/CGR1 family.</text>
</comment>
<proteinExistence type="inferred from homology"/>
<evidence type="ECO:0000313" key="6">
    <source>
        <dbReference type="Proteomes" id="UP000244893"/>
    </source>
</evidence>
<dbReference type="InterPro" id="IPR013658">
    <property type="entry name" value="SGL"/>
</dbReference>
<reference evidence="5 6" key="1">
    <citation type="submission" date="2018-05" db="EMBL/GenBank/DDBJ databases">
        <title>Amnibacterium sp. M8JJ-5, whole genome shotgun sequence.</title>
        <authorList>
            <person name="Tuo L."/>
        </authorList>
    </citation>
    <scope>NUCLEOTIDE SEQUENCE [LARGE SCALE GENOMIC DNA]</scope>
    <source>
        <strain evidence="5 6">M8JJ-5</strain>
    </source>
</reference>
<dbReference type="PANTHER" id="PTHR10907:SF47">
    <property type="entry name" value="REGUCALCIN"/>
    <property type="match status" value="1"/>
</dbReference>
<keyword evidence="3" id="KW-0479">Metal-binding</keyword>
<evidence type="ECO:0000256" key="2">
    <source>
        <dbReference type="PIRSR" id="PIRSR605511-1"/>
    </source>
</evidence>
<dbReference type="GO" id="GO:0019853">
    <property type="term" value="P:L-ascorbic acid biosynthetic process"/>
    <property type="evidence" value="ECO:0007669"/>
    <property type="project" value="TreeGrafter"/>
</dbReference>
<gene>
    <name evidence="5" type="ORF">DDQ50_04600</name>
</gene>
<dbReference type="GO" id="GO:0005509">
    <property type="term" value="F:calcium ion binding"/>
    <property type="evidence" value="ECO:0007669"/>
    <property type="project" value="TreeGrafter"/>
</dbReference>
<dbReference type="AlphaFoldDB" id="A0A2V1HVJ0"/>
<dbReference type="Gene3D" id="2.120.10.30">
    <property type="entry name" value="TolB, C-terminal domain"/>
    <property type="match status" value="1"/>
</dbReference>
<dbReference type="OrthoDB" id="2633250at2"/>
<evidence type="ECO:0000259" key="4">
    <source>
        <dbReference type="Pfam" id="PF08450"/>
    </source>
</evidence>
<keyword evidence="3" id="KW-0862">Zinc</keyword>
<dbReference type="Proteomes" id="UP000244893">
    <property type="component" value="Unassembled WGS sequence"/>
</dbReference>
<feature type="active site" description="Proton donor/acceptor" evidence="2">
    <location>
        <position position="203"/>
    </location>
</feature>
<dbReference type="SUPFAM" id="SSF63829">
    <property type="entry name" value="Calcium-dependent phosphotriesterase"/>
    <property type="match status" value="1"/>
</dbReference>
<feature type="binding site" evidence="3">
    <location>
        <position position="106"/>
    </location>
    <ligand>
        <name>substrate</name>
    </ligand>
</feature>
<feature type="binding site" evidence="3">
    <location>
        <position position="203"/>
    </location>
    <ligand>
        <name>a divalent metal cation</name>
        <dbReference type="ChEBI" id="CHEBI:60240"/>
    </ligand>
</feature>
<comment type="caution">
    <text evidence="5">The sequence shown here is derived from an EMBL/GenBank/DDBJ whole genome shotgun (WGS) entry which is preliminary data.</text>
</comment>
<accession>A0A2V1HVJ0</accession>
<dbReference type="GO" id="GO:0004341">
    <property type="term" value="F:gluconolactonase activity"/>
    <property type="evidence" value="ECO:0007669"/>
    <property type="project" value="TreeGrafter"/>
</dbReference>
<feature type="domain" description="SMP-30/Gluconolactonase/LRE-like region" evidence="4">
    <location>
        <begin position="24"/>
        <end position="261"/>
    </location>
</feature>
<dbReference type="InterPro" id="IPR005511">
    <property type="entry name" value="SMP-30"/>
</dbReference>
<dbReference type="EMBL" id="QEOP01000001">
    <property type="protein sequence ID" value="PVZ95762.1"/>
    <property type="molecule type" value="Genomic_DNA"/>
</dbReference>
<feature type="binding site" evidence="3">
    <location>
        <position position="154"/>
    </location>
    <ligand>
        <name>a divalent metal cation</name>
        <dbReference type="ChEBI" id="CHEBI:60240"/>
    </ligand>
</feature>
<evidence type="ECO:0000313" key="5">
    <source>
        <dbReference type="EMBL" id="PVZ95762.1"/>
    </source>
</evidence>